<name>A0A418IP32_STAXY</name>
<accession>A0A418IP32</accession>
<evidence type="ECO:0000313" key="2">
    <source>
        <dbReference type="Proteomes" id="UP000285567"/>
    </source>
</evidence>
<dbReference type="OrthoDB" id="2406121at2"/>
<comment type="caution">
    <text evidence="1">The sequence shown here is derived from an EMBL/GenBank/DDBJ whole genome shotgun (WGS) entry which is preliminary data.</text>
</comment>
<organism evidence="1 2">
    <name type="scientific">Staphylococcus xylosus</name>
    <dbReference type="NCBI Taxonomy" id="1288"/>
    <lineage>
        <taxon>Bacteria</taxon>
        <taxon>Bacillati</taxon>
        <taxon>Bacillota</taxon>
        <taxon>Bacilli</taxon>
        <taxon>Bacillales</taxon>
        <taxon>Staphylococcaceae</taxon>
        <taxon>Staphylococcus</taxon>
    </lineage>
</organism>
<dbReference type="EMBL" id="QXUL01000026">
    <property type="protein sequence ID" value="RIN11116.1"/>
    <property type="molecule type" value="Genomic_DNA"/>
</dbReference>
<dbReference type="RefSeq" id="WP_017724035.1">
    <property type="nucleotide sequence ID" value="NZ_CABIWF010000004.1"/>
</dbReference>
<evidence type="ECO:0000313" key="1">
    <source>
        <dbReference type="EMBL" id="RIN11116.1"/>
    </source>
</evidence>
<sequence>MLNSTIENVENEKYKLQPMNIHYLKRIEKISLEEVYFCIEKSDVVSIEALETHIQQSKKAIALIGEDNVRTTLQDCGNGLYQATIIYFEKSLDSLMKATKDLTLLETQEASKYMLAD</sequence>
<keyword evidence="2" id="KW-1185">Reference proteome</keyword>
<protein>
    <submittedName>
        <fullName evidence="1">Uncharacterized protein</fullName>
    </submittedName>
</protein>
<dbReference type="Proteomes" id="UP000285567">
    <property type="component" value="Unassembled WGS sequence"/>
</dbReference>
<reference evidence="1 2" key="1">
    <citation type="journal article" date="2016" name="Front. Microbiol.">
        <title>Comprehensive Phylogenetic Analysis of Bovine Non-aureus Staphylococci Species Based on Whole-Genome Sequencing.</title>
        <authorList>
            <person name="Naushad S."/>
            <person name="Barkema H.W."/>
            <person name="Luby C."/>
            <person name="Condas L.A."/>
            <person name="Nobrega D.B."/>
            <person name="Carson D.A."/>
            <person name="De Buck J."/>
        </authorList>
    </citation>
    <scope>NUCLEOTIDE SEQUENCE [LARGE SCALE GENOMIC DNA]</scope>
    <source>
        <strain evidence="1 2">SNUC 102</strain>
    </source>
</reference>
<dbReference type="AlphaFoldDB" id="A0A418IP32"/>
<gene>
    <name evidence="1" type="ORF">BU097_06465</name>
</gene>
<proteinExistence type="predicted"/>